<feature type="chain" id="PRO_5029703486" description="Secreted protein" evidence="1">
    <location>
        <begin position="24"/>
        <end position="89"/>
    </location>
</feature>
<name>A0A7J8X1S1_GOSAI</name>
<evidence type="ECO:0000313" key="2">
    <source>
        <dbReference type="EMBL" id="MBA0681221.1"/>
    </source>
</evidence>
<evidence type="ECO:0000256" key="1">
    <source>
        <dbReference type="SAM" id="SignalP"/>
    </source>
</evidence>
<dbReference type="EMBL" id="JABFAA010000004">
    <property type="protein sequence ID" value="MBA0681221.1"/>
    <property type="molecule type" value="Genomic_DNA"/>
</dbReference>
<evidence type="ECO:0000313" key="3">
    <source>
        <dbReference type="Proteomes" id="UP000593577"/>
    </source>
</evidence>
<comment type="caution">
    <text evidence="2">The sequence shown here is derived from an EMBL/GenBank/DDBJ whole genome shotgun (WGS) entry which is preliminary data.</text>
</comment>
<keyword evidence="3" id="KW-1185">Reference proteome</keyword>
<evidence type="ECO:0008006" key="4">
    <source>
        <dbReference type="Google" id="ProtNLM"/>
    </source>
</evidence>
<accession>A0A7J8X1S1</accession>
<dbReference type="AlphaFoldDB" id="A0A7J8X1S1"/>
<reference evidence="2 3" key="1">
    <citation type="journal article" date="2019" name="Genome Biol. Evol.">
        <title>Insights into the evolution of the New World diploid cottons (Gossypium, subgenus Houzingenia) based on genome sequencing.</title>
        <authorList>
            <person name="Grover C.E."/>
            <person name="Arick M.A. 2nd"/>
            <person name="Thrash A."/>
            <person name="Conover J.L."/>
            <person name="Sanders W.S."/>
            <person name="Peterson D.G."/>
            <person name="Frelichowski J.E."/>
            <person name="Scheffler J.A."/>
            <person name="Scheffler B.E."/>
            <person name="Wendel J.F."/>
        </authorList>
    </citation>
    <scope>NUCLEOTIDE SEQUENCE [LARGE SCALE GENOMIC DNA]</scope>
    <source>
        <strain evidence="2">185</strain>
        <tissue evidence="2">Leaf</tissue>
    </source>
</reference>
<feature type="signal peptide" evidence="1">
    <location>
        <begin position="1"/>
        <end position="23"/>
    </location>
</feature>
<sequence>MRCALLFLFQSSSLLFCLSLSSSSLIEVKIDHSLNFETVGFISVQNYRFSCFRLSSAEISFFKYVRFMLKMDQFVGEALGYSLFSLFFA</sequence>
<gene>
    <name evidence="2" type="ORF">Goari_012874</name>
</gene>
<protein>
    <recommendedName>
        <fullName evidence="4">Secreted protein</fullName>
    </recommendedName>
</protein>
<proteinExistence type="predicted"/>
<dbReference type="Proteomes" id="UP000593577">
    <property type="component" value="Unassembled WGS sequence"/>
</dbReference>
<organism evidence="2 3">
    <name type="scientific">Gossypium aridum</name>
    <name type="common">American cotton</name>
    <name type="synonym">Erioxylum aridum</name>
    <dbReference type="NCBI Taxonomy" id="34290"/>
    <lineage>
        <taxon>Eukaryota</taxon>
        <taxon>Viridiplantae</taxon>
        <taxon>Streptophyta</taxon>
        <taxon>Embryophyta</taxon>
        <taxon>Tracheophyta</taxon>
        <taxon>Spermatophyta</taxon>
        <taxon>Magnoliopsida</taxon>
        <taxon>eudicotyledons</taxon>
        <taxon>Gunneridae</taxon>
        <taxon>Pentapetalae</taxon>
        <taxon>rosids</taxon>
        <taxon>malvids</taxon>
        <taxon>Malvales</taxon>
        <taxon>Malvaceae</taxon>
        <taxon>Malvoideae</taxon>
        <taxon>Gossypium</taxon>
    </lineage>
</organism>
<keyword evidence="1" id="KW-0732">Signal</keyword>